<dbReference type="PROSITE" id="PS51186">
    <property type="entry name" value="GNAT"/>
    <property type="match status" value="1"/>
</dbReference>
<gene>
    <name evidence="2" type="ORF">SAMN05216452_3380</name>
</gene>
<dbReference type="RefSeq" id="WP_090329553.1">
    <property type="nucleotide sequence ID" value="NZ_FNSL01000001.1"/>
</dbReference>
<name>A0A1H4MM03_9HYPH</name>
<dbReference type="EMBL" id="FNSL01000001">
    <property type="protein sequence ID" value="SEB84056.1"/>
    <property type="molecule type" value="Genomic_DNA"/>
</dbReference>
<keyword evidence="2" id="KW-0689">Ribosomal protein</keyword>
<feature type="domain" description="N-acetyltransferase" evidence="1">
    <location>
        <begin position="128"/>
        <end position="261"/>
    </location>
</feature>
<dbReference type="PANTHER" id="PTHR31143">
    <property type="match status" value="1"/>
</dbReference>
<proteinExistence type="predicted"/>
<dbReference type="InterPro" id="IPR027365">
    <property type="entry name" value="GNAT_acetyltra_YdfB-like"/>
</dbReference>
<dbReference type="Gene3D" id="3.40.630.110">
    <property type="entry name" value="GNAT acetyltransferase-like"/>
    <property type="match status" value="1"/>
</dbReference>
<evidence type="ECO:0000313" key="2">
    <source>
        <dbReference type="EMBL" id="SEB84056.1"/>
    </source>
</evidence>
<dbReference type="SUPFAM" id="SSF55729">
    <property type="entry name" value="Acyl-CoA N-acyltransferases (Nat)"/>
    <property type="match status" value="1"/>
</dbReference>
<dbReference type="Gene3D" id="3.40.630.30">
    <property type="match status" value="1"/>
</dbReference>
<dbReference type="InterPro" id="IPR042573">
    <property type="entry name" value="GNAT_acetyltra_N"/>
</dbReference>
<evidence type="ECO:0000313" key="3">
    <source>
        <dbReference type="Proteomes" id="UP000199064"/>
    </source>
</evidence>
<protein>
    <submittedName>
        <fullName evidence="2">Ribosomal protein S18 acetylase RimI</fullName>
    </submittedName>
</protein>
<dbReference type="GO" id="GO:0016747">
    <property type="term" value="F:acyltransferase activity, transferring groups other than amino-acyl groups"/>
    <property type="evidence" value="ECO:0007669"/>
    <property type="project" value="InterPro"/>
</dbReference>
<dbReference type="AlphaFoldDB" id="A0A1H4MM03"/>
<sequence>MQKIEHETYSVAQTILTELSSIHVAIASVLDGTIDGEVWVDNPASPQVALVANGDAYYLAGNPDTEAETLASLQEIIPDWAYFFAEIRWAPHLSKAWRNAFAIPHPRVRMGYIAGTALPVVSQPGPGFEILPIDRALFDRNPGNLEVLEDCVEGWASPEVFFNLAVGYCALHNGQIVSHSVTDSVSGERCEVGVGTEPDFRRLGLGRLVASTTIAECVRRDLPGVEWHSHASNRGSIAIGRSIGLSELDRHVAYSCRLPAENIGDLDPDHCRELASHFERASEQINWSRFHAAGARALAGDREGALGNVRLLIEGDWEGEAEWLEEFWALQTLADDPEFKALLARKRELEL</sequence>
<dbReference type="GO" id="GO:0005840">
    <property type="term" value="C:ribosome"/>
    <property type="evidence" value="ECO:0007669"/>
    <property type="project" value="UniProtKB-KW"/>
</dbReference>
<keyword evidence="3" id="KW-1185">Reference proteome</keyword>
<dbReference type="InterPro" id="IPR000182">
    <property type="entry name" value="GNAT_dom"/>
</dbReference>
<accession>A0A1H4MM03</accession>
<organism evidence="2 3">
    <name type="scientific">Nitratireductor aquibiodomus</name>
    <dbReference type="NCBI Taxonomy" id="204799"/>
    <lineage>
        <taxon>Bacteria</taxon>
        <taxon>Pseudomonadati</taxon>
        <taxon>Pseudomonadota</taxon>
        <taxon>Alphaproteobacteria</taxon>
        <taxon>Hyphomicrobiales</taxon>
        <taxon>Phyllobacteriaceae</taxon>
        <taxon>Nitratireductor</taxon>
    </lineage>
</organism>
<dbReference type="Proteomes" id="UP000199064">
    <property type="component" value="Unassembled WGS sequence"/>
</dbReference>
<evidence type="ECO:0000259" key="1">
    <source>
        <dbReference type="PROSITE" id="PS51186"/>
    </source>
</evidence>
<reference evidence="3" key="1">
    <citation type="submission" date="2016-10" db="EMBL/GenBank/DDBJ databases">
        <authorList>
            <person name="Varghese N."/>
            <person name="Submissions S."/>
        </authorList>
    </citation>
    <scope>NUCLEOTIDE SEQUENCE [LARGE SCALE GENOMIC DNA]</scope>
    <source>
        <strain evidence="3">ES.061</strain>
    </source>
</reference>
<dbReference type="InterPro" id="IPR016181">
    <property type="entry name" value="Acyl_CoA_acyltransferase"/>
</dbReference>
<keyword evidence="2" id="KW-0687">Ribonucleoprotein</keyword>
<dbReference type="Pfam" id="PF12746">
    <property type="entry name" value="GNAT_acetyltran"/>
    <property type="match status" value="1"/>
</dbReference>
<dbReference type="PANTHER" id="PTHR31143:SF2">
    <property type="entry name" value="FR47-LIKE DOMAIN-CONTAINING PROTEIN-RELATED"/>
    <property type="match status" value="1"/>
</dbReference>